<evidence type="ECO:0000256" key="2">
    <source>
        <dbReference type="SAM" id="SignalP"/>
    </source>
</evidence>
<keyword evidence="1" id="KW-0812">Transmembrane</keyword>
<gene>
    <name evidence="3" type="ORF">IAA47_04790</name>
</gene>
<accession>A0A9E2KYF6</accession>
<dbReference type="EMBL" id="JAHLFN010000043">
    <property type="protein sequence ID" value="MBU3842288.1"/>
    <property type="molecule type" value="Genomic_DNA"/>
</dbReference>
<name>A0A9E2KYF6_9FUSO</name>
<sequence>MRKKLLTTLFLLGSLLSLAEENLTIHDLKMRMELDKSKPNHVVVNIIPDDTEERIEAILSQSNTITIDKSNLLPKKAQEKKVKVENTTKKPKEIIKEKLKEPEVQKVEETKVEEVVEKLEIPEIIEQNIEEKIEKQEIKLEPREEIIEPLFKENNEIKEEKISLGVIVSIGVIIVGIVSILYKKIRK</sequence>
<organism evidence="3 4">
    <name type="scientific">Candidatus Fusobacterium pullicola</name>
    <dbReference type="NCBI Taxonomy" id="2838601"/>
    <lineage>
        <taxon>Bacteria</taxon>
        <taxon>Fusobacteriati</taxon>
        <taxon>Fusobacteriota</taxon>
        <taxon>Fusobacteriia</taxon>
        <taxon>Fusobacteriales</taxon>
        <taxon>Fusobacteriaceae</taxon>
        <taxon>Fusobacterium</taxon>
    </lineage>
</organism>
<evidence type="ECO:0008006" key="5">
    <source>
        <dbReference type="Google" id="ProtNLM"/>
    </source>
</evidence>
<evidence type="ECO:0000256" key="1">
    <source>
        <dbReference type="SAM" id="Phobius"/>
    </source>
</evidence>
<keyword evidence="1" id="KW-0472">Membrane</keyword>
<keyword evidence="2" id="KW-0732">Signal</keyword>
<reference evidence="3" key="2">
    <citation type="submission" date="2021-04" db="EMBL/GenBank/DDBJ databases">
        <authorList>
            <person name="Gilroy R."/>
        </authorList>
    </citation>
    <scope>NUCLEOTIDE SEQUENCE</scope>
    <source>
        <strain evidence="3">A6-441</strain>
    </source>
</reference>
<dbReference type="AlphaFoldDB" id="A0A9E2KYF6"/>
<proteinExistence type="predicted"/>
<reference evidence="3" key="1">
    <citation type="journal article" date="2021" name="PeerJ">
        <title>Extensive microbial diversity within the chicken gut microbiome revealed by metagenomics and culture.</title>
        <authorList>
            <person name="Gilroy R."/>
            <person name="Ravi A."/>
            <person name="Getino M."/>
            <person name="Pursley I."/>
            <person name="Horton D.L."/>
            <person name="Alikhan N.F."/>
            <person name="Baker D."/>
            <person name="Gharbi K."/>
            <person name="Hall N."/>
            <person name="Watson M."/>
            <person name="Adriaenssens E.M."/>
            <person name="Foster-Nyarko E."/>
            <person name="Jarju S."/>
            <person name="Secka A."/>
            <person name="Antonio M."/>
            <person name="Oren A."/>
            <person name="Chaudhuri R.R."/>
            <person name="La Ragione R."/>
            <person name="Hildebrand F."/>
            <person name="Pallen M.J."/>
        </authorList>
    </citation>
    <scope>NUCLEOTIDE SEQUENCE</scope>
    <source>
        <strain evidence="3">A6-441</strain>
    </source>
</reference>
<feature type="chain" id="PRO_5038636929" description="ESAT-6 secretion machinery protein EssA" evidence="2">
    <location>
        <begin position="20"/>
        <end position="187"/>
    </location>
</feature>
<evidence type="ECO:0000313" key="4">
    <source>
        <dbReference type="Proteomes" id="UP000724657"/>
    </source>
</evidence>
<dbReference type="Proteomes" id="UP000724657">
    <property type="component" value="Unassembled WGS sequence"/>
</dbReference>
<evidence type="ECO:0000313" key="3">
    <source>
        <dbReference type="EMBL" id="MBU3842288.1"/>
    </source>
</evidence>
<comment type="caution">
    <text evidence="3">The sequence shown here is derived from an EMBL/GenBank/DDBJ whole genome shotgun (WGS) entry which is preliminary data.</text>
</comment>
<feature type="signal peptide" evidence="2">
    <location>
        <begin position="1"/>
        <end position="19"/>
    </location>
</feature>
<keyword evidence="1" id="KW-1133">Transmembrane helix</keyword>
<feature type="transmembrane region" description="Helical" evidence="1">
    <location>
        <begin position="162"/>
        <end position="182"/>
    </location>
</feature>
<protein>
    <recommendedName>
        <fullName evidence="5">ESAT-6 secretion machinery protein EssA</fullName>
    </recommendedName>
</protein>